<sequence length="894" mass="96501">MSFDDDYRREVLEPAREAGDQPPEDLRARYALPDPLAPGVVVERVKLVRQCWRRARGQLKYRKLIDRLEAEHRELAPIFTAAERGDLKPLAERLRGGQERTQKRVSQTRARLMDAAGMLRMVAPAEVEGIARAGGVSRAELESLAAADRIEIREPDPLPATAPYAAYRKVRESLDVLGRRHLPDFVFGGRLAGPMRVLGGFAAPVPDGSGPLRLDAAAVTAVAAQWARRSRDTSLTHADTVLAALRSDADLHELVLYDLVERLRERQRQRASERALLRHAMEDLGIDPNDARRLVFAVLRETGPGGGLAGRLRMLLDSGEVYAAAELAEAERPDESNEEAALLAAEAQRRVATAVRLREAAAGERDPDAAWRLLADALQLVNDLPGAAEHQRRLAPRPVPSLGADVDDDGTRVRLSWAASPSTAGDLIYHVVRRRDRPPRNAADGESLPGPRDDHPPVNVPLYYGVVAVRGEAAAAPAVAGPVVVRPEPGDVELLPGDGVVTGRWRCPPEAARALVIRGSGGGTGGKAVAAGREGFQDRVPNGRTHHYRICAVYLDADGGEVVTPGVRASVTPSAPPEPVYELTAEPDPGDPGLLLVTFEEPPHGTVELVLTDGPPPWPRSALVPVEEVRRTGRRVTATPVPGGLSVRPPSGGWLVAVSVAEGTAAIGAYHRHINLPPPRRLVAERRGEFVHVGFDWPADVAEVLLVYRIGADAIATGKIEARLVEAGRIEPGRIDDDGPREEIVTRAAYDSQGGLRLPVPENEPVELSVAAAGTVGGVRVTGPEATAEVAARTVVHYAIERGGPRWRRSLTIRLTSAKPLRIAKLELVMRTGRVMPHRAADGETLGSWEQVPVPGELTLAPPDASGPYWLRCFADDDVIELSDPPVRHLQVTR</sequence>
<dbReference type="RefSeq" id="WP_208261695.1">
    <property type="nucleotide sequence ID" value="NZ_JAGEOJ010000022.1"/>
</dbReference>
<reference evidence="2" key="1">
    <citation type="submission" date="2021-03" db="EMBL/GenBank/DDBJ databases">
        <authorList>
            <person name="Kanchanasin P."/>
            <person name="Saeng-In P."/>
            <person name="Phongsopitanun W."/>
            <person name="Yuki M."/>
            <person name="Kudo T."/>
            <person name="Ohkuma M."/>
            <person name="Tanasupawat S."/>
        </authorList>
    </citation>
    <scope>NUCLEOTIDE SEQUENCE</scope>
    <source>
        <strain evidence="2">GKU 128</strain>
    </source>
</reference>
<protein>
    <recommendedName>
        <fullName evidence="4">Fibronectin type-III domain-containing protein</fullName>
    </recommendedName>
</protein>
<evidence type="ECO:0008006" key="4">
    <source>
        <dbReference type="Google" id="ProtNLM"/>
    </source>
</evidence>
<name>A0A939TBL5_9ACTN</name>
<dbReference type="Proteomes" id="UP000669179">
    <property type="component" value="Unassembled WGS sequence"/>
</dbReference>
<dbReference type="EMBL" id="JAGEOJ010000022">
    <property type="protein sequence ID" value="MBO2453667.1"/>
    <property type="molecule type" value="Genomic_DNA"/>
</dbReference>
<proteinExistence type="predicted"/>
<evidence type="ECO:0000313" key="2">
    <source>
        <dbReference type="EMBL" id="MBO2453667.1"/>
    </source>
</evidence>
<accession>A0A939TBL5</accession>
<feature type="region of interest" description="Disordered" evidence="1">
    <location>
        <begin position="1"/>
        <end position="26"/>
    </location>
</feature>
<dbReference type="AlphaFoldDB" id="A0A939TBL5"/>
<organism evidence="2 3">
    <name type="scientific">Actinomadura barringtoniae</name>
    <dbReference type="NCBI Taxonomy" id="1427535"/>
    <lineage>
        <taxon>Bacteria</taxon>
        <taxon>Bacillati</taxon>
        <taxon>Actinomycetota</taxon>
        <taxon>Actinomycetes</taxon>
        <taxon>Streptosporangiales</taxon>
        <taxon>Thermomonosporaceae</taxon>
        <taxon>Actinomadura</taxon>
    </lineage>
</organism>
<keyword evidence="3" id="KW-1185">Reference proteome</keyword>
<feature type="region of interest" description="Disordered" evidence="1">
    <location>
        <begin position="432"/>
        <end position="456"/>
    </location>
</feature>
<evidence type="ECO:0000256" key="1">
    <source>
        <dbReference type="SAM" id="MobiDB-lite"/>
    </source>
</evidence>
<evidence type="ECO:0000313" key="3">
    <source>
        <dbReference type="Proteomes" id="UP000669179"/>
    </source>
</evidence>
<gene>
    <name evidence="2" type="ORF">J4573_41725</name>
</gene>
<comment type="caution">
    <text evidence="2">The sequence shown here is derived from an EMBL/GenBank/DDBJ whole genome shotgun (WGS) entry which is preliminary data.</text>
</comment>